<dbReference type="PANTHER" id="PTHR15415:SF7">
    <property type="entry name" value="MICOS COMPLEX SUBUNIT MIC60"/>
    <property type="match status" value="1"/>
</dbReference>
<dbReference type="SMART" id="SM00173">
    <property type="entry name" value="RAS"/>
    <property type="match status" value="1"/>
</dbReference>
<comment type="subcellular location">
    <subcellularLocation>
        <location evidence="1">Cell membrane</location>
        <topology evidence="1">Lipid-anchor</topology>
        <orientation evidence="1">Cytoplasmic side</orientation>
    </subcellularLocation>
    <subcellularLocation>
        <location evidence="2 22">Mitochondrion inner membrane</location>
        <topology evidence="2 22">Single-pass membrane protein</topology>
    </subcellularLocation>
</comment>
<protein>
    <recommendedName>
        <fullName evidence="6 22">MICOS complex subunit MIC60</fullName>
    </recommendedName>
    <alternativeName>
        <fullName evidence="22">Mitofilin</fullName>
    </alternativeName>
</protein>
<dbReference type="SUPFAM" id="SSF52540">
    <property type="entry name" value="P-loop containing nucleoside triphosphate hydrolases"/>
    <property type="match status" value="1"/>
</dbReference>
<dbReference type="SMART" id="SM00175">
    <property type="entry name" value="RAB"/>
    <property type="match status" value="1"/>
</dbReference>
<keyword evidence="9 22" id="KW-0812">Transmembrane</keyword>
<keyword evidence="18" id="KW-0472">Membrane</keyword>
<feature type="compositionally biased region" description="Polar residues" evidence="23">
    <location>
        <begin position="524"/>
        <end position="539"/>
    </location>
</feature>
<comment type="similarity">
    <text evidence="3">Belongs to the small GTPase superfamily. Rab family.</text>
</comment>
<evidence type="ECO:0000256" key="17">
    <source>
        <dbReference type="ARBA" id="ARBA00023134"/>
    </source>
</evidence>
<feature type="region of interest" description="Disordered" evidence="23">
    <location>
        <begin position="329"/>
        <end position="433"/>
    </location>
</feature>
<dbReference type="NCBIfam" id="TIGR00231">
    <property type="entry name" value="small_GTP"/>
    <property type="match status" value="1"/>
</dbReference>
<accession>A0A9P7ZPT2</accession>
<keyword evidence="14" id="KW-1133">Transmembrane helix</keyword>
<evidence type="ECO:0000256" key="22">
    <source>
        <dbReference type="RuleBase" id="RU363000"/>
    </source>
</evidence>
<dbReference type="GO" id="GO:0016050">
    <property type="term" value="P:vesicle organization"/>
    <property type="evidence" value="ECO:0007669"/>
    <property type="project" value="UniProtKB-ARBA"/>
</dbReference>
<evidence type="ECO:0000256" key="4">
    <source>
        <dbReference type="ARBA" id="ARBA00010877"/>
    </source>
</evidence>
<evidence type="ECO:0000256" key="21">
    <source>
        <dbReference type="ARBA" id="ARBA00025571"/>
    </source>
</evidence>
<dbReference type="InterPro" id="IPR019133">
    <property type="entry name" value="MIC60"/>
</dbReference>
<evidence type="ECO:0000256" key="13">
    <source>
        <dbReference type="ARBA" id="ARBA00022946"/>
    </source>
</evidence>
<dbReference type="GO" id="GO:0061617">
    <property type="term" value="C:MICOS complex"/>
    <property type="evidence" value="ECO:0007669"/>
    <property type="project" value="TreeGrafter"/>
</dbReference>
<dbReference type="Pfam" id="PF00071">
    <property type="entry name" value="Ras"/>
    <property type="match status" value="1"/>
</dbReference>
<dbReference type="GO" id="GO:0005525">
    <property type="term" value="F:GTP binding"/>
    <property type="evidence" value="ECO:0007669"/>
    <property type="project" value="UniProtKB-KW"/>
</dbReference>
<evidence type="ECO:0000256" key="9">
    <source>
        <dbReference type="ARBA" id="ARBA00022692"/>
    </source>
</evidence>
<gene>
    <name evidence="24" type="ORF">F5Z01DRAFT_680455</name>
</gene>
<keyword evidence="25" id="KW-1185">Reference proteome</keyword>
<dbReference type="GO" id="GO:0016192">
    <property type="term" value="P:vesicle-mediated transport"/>
    <property type="evidence" value="ECO:0007669"/>
    <property type="project" value="UniProtKB-ARBA"/>
</dbReference>
<keyword evidence="8" id="KW-1003">Cell membrane</keyword>
<dbReference type="PROSITE" id="PS51421">
    <property type="entry name" value="RAS"/>
    <property type="match status" value="1"/>
</dbReference>
<comment type="caution">
    <text evidence="24">The sequence shown here is derived from an EMBL/GenBank/DDBJ whole genome shotgun (WGS) entry which is preliminary data.</text>
</comment>
<feature type="region of interest" description="Disordered" evidence="23">
    <location>
        <begin position="187"/>
        <end position="215"/>
    </location>
</feature>
<dbReference type="PROSITE" id="PS51419">
    <property type="entry name" value="RAB"/>
    <property type="match status" value="1"/>
</dbReference>
<dbReference type="CDD" id="cd01860">
    <property type="entry name" value="Rab5_related"/>
    <property type="match status" value="1"/>
</dbReference>
<keyword evidence="10" id="KW-0547">Nucleotide-binding</keyword>
<dbReference type="GO" id="GO:0015031">
    <property type="term" value="P:protein transport"/>
    <property type="evidence" value="ECO:0007669"/>
    <property type="project" value="UniProtKB-KW"/>
</dbReference>
<evidence type="ECO:0000256" key="18">
    <source>
        <dbReference type="ARBA" id="ARBA00023136"/>
    </source>
</evidence>
<keyword evidence="15" id="KW-0175">Coiled coil</keyword>
<comment type="similarity">
    <text evidence="4 22">Belongs to the MICOS complex subunit Mic60 family.</text>
</comment>
<evidence type="ECO:0000256" key="3">
    <source>
        <dbReference type="ARBA" id="ARBA00006270"/>
    </source>
</evidence>
<dbReference type="PRINTS" id="PR00449">
    <property type="entry name" value="RASTRNSFRMNG"/>
</dbReference>
<evidence type="ECO:0000256" key="19">
    <source>
        <dbReference type="ARBA" id="ARBA00023288"/>
    </source>
</evidence>
<reference evidence="24" key="1">
    <citation type="journal article" date="2021" name="IMA Fungus">
        <title>Genomic characterization of three marine fungi, including Emericellopsis atlantica sp. nov. with signatures of a generalist lifestyle and marine biomass degradation.</title>
        <authorList>
            <person name="Hagestad O.C."/>
            <person name="Hou L."/>
            <person name="Andersen J.H."/>
            <person name="Hansen E.H."/>
            <person name="Altermark B."/>
            <person name="Li C."/>
            <person name="Kuhnert E."/>
            <person name="Cox R.J."/>
            <person name="Crous P.W."/>
            <person name="Spatafora J.W."/>
            <person name="Lail K."/>
            <person name="Amirebrahimi M."/>
            <person name="Lipzen A."/>
            <person name="Pangilinan J."/>
            <person name="Andreopoulos W."/>
            <person name="Hayes R.D."/>
            <person name="Ng V."/>
            <person name="Grigoriev I.V."/>
            <person name="Jackson S.A."/>
            <person name="Sutton T.D.S."/>
            <person name="Dobson A.D.W."/>
            <person name="Rama T."/>
        </authorList>
    </citation>
    <scope>NUCLEOTIDE SEQUENCE</scope>
    <source>
        <strain evidence="24">TS7</strain>
    </source>
</reference>
<dbReference type="SMART" id="SM00174">
    <property type="entry name" value="RHO"/>
    <property type="match status" value="1"/>
</dbReference>
<evidence type="ECO:0000256" key="10">
    <source>
        <dbReference type="ARBA" id="ARBA00022741"/>
    </source>
</evidence>
<evidence type="ECO:0000313" key="24">
    <source>
        <dbReference type="EMBL" id="KAG9255940.1"/>
    </source>
</evidence>
<keyword evidence="7" id="KW-0813">Transport</keyword>
<feature type="compositionally biased region" description="Basic and acidic residues" evidence="23">
    <location>
        <begin position="500"/>
        <end position="509"/>
    </location>
</feature>
<evidence type="ECO:0000256" key="8">
    <source>
        <dbReference type="ARBA" id="ARBA00022475"/>
    </source>
</evidence>
<evidence type="ECO:0000256" key="23">
    <source>
        <dbReference type="SAM" id="MobiDB-lite"/>
    </source>
</evidence>
<evidence type="ECO:0000256" key="15">
    <source>
        <dbReference type="ARBA" id="ARBA00023054"/>
    </source>
</evidence>
<dbReference type="GO" id="GO:0003924">
    <property type="term" value="F:GTPase activity"/>
    <property type="evidence" value="ECO:0007669"/>
    <property type="project" value="InterPro"/>
</dbReference>
<evidence type="ECO:0000256" key="6">
    <source>
        <dbReference type="ARBA" id="ARBA00018116"/>
    </source>
</evidence>
<evidence type="ECO:0000256" key="5">
    <source>
        <dbReference type="ARBA" id="ARBA00011875"/>
    </source>
</evidence>
<evidence type="ECO:0000256" key="20">
    <source>
        <dbReference type="ARBA" id="ARBA00023289"/>
    </source>
</evidence>
<dbReference type="SMART" id="SM00176">
    <property type="entry name" value="RAN"/>
    <property type="match status" value="1"/>
</dbReference>
<dbReference type="FunFam" id="3.40.50.300:FF:000464">
    <property type="entry name" value="GTP-binding protein ypt5"/>
    <property type="match status" value="1"/>
</dbReference>
<dbReference type="GO" id="GO:0042407">
    <property type="term" value="P:cristae formation"/>
    <property type="evidence" value="ECO:0007669"/>
    <property type="project" value="TreeGrafter"/>
</dbReference>
<sequence>MASRGPSGPRGGNNRFAQFKLVLLGMSSDISSIVLRFVKDQFDSFRESTIGAAFLTQTISLDETTTVKFEIWDTAGQERYKSLAPMYYRNANCAVVVYDITQAASLDKAKAWVKELQRQANENIIIALAGNKLDLVNEQPDKRAIPTADAEAYAREAGLLFFETSAKTAENVRELFTAIAKKLPLDQAGPRHARPGQRPGVSLQPESGNTNTGGCAPDNAWSVAIGLDIDRQSRRLGPHHVITLRDQACRIFIWSLGGFVWQLLPCSPDHSYNTQRQAPAPRVIVHYPMLRSSLRSARVLNGKPGVAAAGRQWSFAATRQASLLSKRGYADQKKSADASVQPIIPPTETKSSERAPNTTLGGVGESKAAPASNEIPLTPPNPTTSKDKRPTPPASIDDSKKPEPTATIDDVGESHVQQSQVTPPPPSPPKKKGLVRRLRNFVFTLMVLGAVGFGGGVWYSRVNDTFHDFFTEYVPFGEQAVLYLEEADFKKRFPHSQPSRPRETGEHVRIPAQSGASWRVADTTEPSARQSSASPSGQKSAPKPPAETAAKTEQPGATAAKSPENAVPTSDHKSKADQSDVAPPASKSTSEANSAGFKAPEVNEPSKMPPLEPIDLLKLADAREPVVQDLVHMLNDLILVINADGAHGKYGSTIEKAKNDVQKIGGKLRQMKAKVEQDSAKEVRDKVSEFDKAATELVSRVEQAMISQEMEWRNEFEQEMKDVRQSYEDRVQLLLERERKVNEEKLQNQLLQQAVALKKEFVDEVKDRVEKEREGRLGKLTELSQAVSDLEKLSLGWNDVVDTNLKTQQLHVAVEAVRAKLDNASHPSPFIKELVALKEIANDNPAVNAAIASVNPASYQRGVFTTSQLIDRFRRVASEVRKASLLPSDAGVASHASSWVLSHVMFKKEGLAEGNDVESILTRTQTFLEEGDLDSAAREMNGLDGWAKTLSKDWMGEVRKVLEVQQALEVIATEARLQSLRVE</sequence>
<dbReference type="Pfam" id="PF09731">
    <property type="entry name" value="Mitofilin"/>
    <property type="match status" value="1"/>
</dbReference>
<comment type="function">
    <text evidence="21">Component of the MICOS complex, a large protein complex of the mitochondrial inner membrane that plays crucial roles in the maintenance of crista junctions, inner membrane architecture, and formation of contact sites to the outer membrane. Plays a role in keeping cristae membranes connected to the inner boundary membrane. Also promotes protein import via the mitochondrial intermembrane space assembly (MIA) pathway.</text>
</comment>
<evidence type="ECO:0000313" key="25">
    <source>
        <dbReference type="Proteomes" id="UP000887229"/>
    </source>
</evidence>
<dbReference type="EMBL" id="MU251249">
    <property type="protein sequence ID" value="KAG9255940.1"/>
    <property type="molecule type" value="Genomic_DNA"/>
</dbReference>
<evidence type="ECO:0000256" key="12">
    <source>
        <dbReference type="ARBA" id="ARBA00022927"/>
    </source>
</evidence>
<dbReference type="OrthoDB" id="10261039at2759"/>
<dbReference type="InterPro" id="IPR027417">
    <property type="entry name" value="P-loop_NTPase"/>
</dbReference>
<dbReference type="InterPro" id="IPR005225">
    <property type="entry name" value="Small_GTP-bd"/>
</dbReference>
<evidence type="ECO:0000256" key="14">
    <source>
        <dbReference type="ARBA" id="ARBA00022989"/>
    </source>
</evidence>
<organism evidence="24 25">
    <name type="scientific">Emericellopsis atlantica</name>
    <dbReference type="NCBI Taxonomy" id="2614577"/>
    <lineage>
        <taxon>Eukaryota</taxon>
        <taxon>Fungi</taxon>
        <taxon>Dikarya</taxon>
        <taxon>Ascomycota</taxon>
        <taxon>Pezizomycotina</taxon>
        <taxon>Sordariomycetes</taxon>
        <taxon>Hypocreomycetidae</taxon>
        <taxon>Hypocreales</taxon>
        <taxon>Bionectriaceae</taxon>
        <taxon>Emericellopsis</taxon>
    </lineage>
</organism>
<evidence type="ECO:0000256" key="11">
    <source>
        <dbReference type="ARBA" id="ARBA00022792"/>
    </source>
</evidence>
<feature type="region of interest" description="Disordered" evidence="23">
    <location>
        <begin position="493"/>
        <end position="608"/>
    </location>
</feature>
<dbReference type="AlphaFoldDB" id="A0A9P7ZPT2"/>
<comment type="subunit">
    <text evidence="5 22">Component of the mitochondrial contact site and cristae organizing system (MICOS) complex.</text>
</comment>
<keyword evidence="19" id="KW-0449">Lipoprotein</keyword>
<evidence type="ECO:0000256" key="16">
    <source>
        <dbReference type="ARBA" id="ARBA00023128"/>
    </source>
</evidence>
<dbReference type="PANTHER" id="PTHR15415">
    <property type="entry name" value="MITOFILIN"/>
    <property type="match status" value="1"/>
</dbReference>
<feature type="compositionally biased region" description="Polar residues" evidence="23">
    <location>
        <begin position="204"/>
        <end position="213"/>
    </location>
</feature>
<evidence type="ECO:0000256" key="1">
    <source>
        <dbReference type="ARBA" id="ARBA00004342"/>
    </source>
</evidence>
<dbReference type="GeneID" id="70296504"/>
<proteinExistence type="inferred from homology"/>
<dbReference type="RefSeq" id="XP_046119864.1">
    <property type="nucleotide sequence ID" value="XM_046265601.1"/>
</dbReference>
<dbReference type="Proteomes" id="UP000887229">
    <property type="component" value="Unassembled WGS sequence"/>
</dbReference>
<evidence type="ECO:0000256" key="2">
    <source>
        <dbReference type="ARBA" id="ARBA00004434"/>
    </source>
</evidence>
<name>A0A9P7ZPT2_9HYPO</name>
<evidence type="ECO:0000256" key="7">
    <source>
        <dbReference type="ARBA" id="ARBA00022448"/>
    </source>
</evidence>
<dbReference type="GO" id="GO:0005886">
    <property type="term" value="C:plasma membrane"/>
    <property type="evidence" value="ECO:0007669"/>
    <property type="project" value="UniProtKB-SubCell"/>
</dbReference>
<keyword evidence="20" id="KW-0636">Prenylation</keyword>
<keyword evidence="13" id="KW-0809">Transit peptide</keyword>
<keyword evidence="17" id="KW-0342">GTP-binding</keyword>
<dbReference type="GO" id="GO:0005768">
    <property type="term" value="C:endosome"/>
    <property type="evidence" value="ECO:0007669"/>
    <property type="project" value="UniProtKB-ARBA"/>
</dbReference>
<dbReference type="InterPro" id="IPR001806">
    <property type="entry name" value="Small_GTPase"/>
</dbReference>
<keyword evidence="12" id="KW-0653">Protein transport</keyword>
<keyword evidence="16 22" id="KW-0496">Mitochondrion</keyword>
<dbReference type="Gene3D" id="3.40.50.300">
    <property type="entry name" value="P-loop containing nucleotide triphosphate hydrolases"/>
    <property type="match status" value="1"/>
</dbReference>
<keyword evidence="11 22" id="KW-0999">Mitochondrion inner membrane</keyword>